<dbReference type="eggNOG" id="arCOG08204">
    <property type="taxonomic scope" value="Archaea"/>
</dbReference>
<evidence type="ECO:0000313" key="2">
    <source>
        <dbReference type="EMBL" id="EJN59181.1"/>
    </source>
</evidence>
<dbReference type="EMBL" id="ALJD01000006">
    <property type="protein sequence ID" value="EJN59181.1"/>
    <property type="molecule type" value="Genomic_DNA"/>
</dbReference>
<organism evidence="2 3">
    <name type="scientific">Halogranum salarium B-1</name>
    <dbReference type="NCBI Taxonomy" id="1210908"/>
    <lineage>
        <taxon>Archaea</taxon>
        <taxon>Methanobacteriati</taxon>
        <taxon>Methanobacteriota</taxon>
        <taxon>Stenosarchaea group</taxon>
        <taxon>Halobacteria</taxon>
        <taxon>Halobacteriales</taxon>
        <taxon>Haloferacaceae</taxon>
    </lineage>
</organism>
<proteinExistence type="predicted"/>
<name>J3JFF7_9EURY</name>
<dbReference type="OrthoDB" id="266164at2157"/>
<sequence length="286" mass="30725">MQLDHVAYAWTDLDTLVEAFERVGFTPEYGGVHATGTTHMSLVTFPDGSYLELLSTTPGTDPADAGFWAEHVAADAGPAGWCIAVDDTRAWAKQCIDAGLPVDGPRTAGRQRDDGRRVEWDMVFVGDGGERHPFAITDRTPREYRVPAVDETPESAASATLTGVADVVVAVSDLDAAVDEFRRSYRFPTPARWTDGDFGATLASFPGQPVTLAEPDGSKSWLTDRLDDVGPGPCSYLLGTDDVDAAHDRYALSTPTAWGGEKDDRRVSWVDSNRLGTTVGVADDGD</sequence>
<gene>
    <name evidence="2" type="ORF">HSB1_26020</name>
</gene>
<dbReference type="SUPFAM" id="SSF54593">
    <property type="entry name" value="Glyoxalase/Bleomycin resistance protein/Dihydroxybiphenyl dioxygenase"/>
    <property type="match status" value="2"/>
</dbReference>
<reference evidence="2 3" key="1">
    <citation type="journal article" date="2012" name="J. Bacteriol.">
        <title>Draft Genome Sequence of the Extremely Halophilic Archaeon Halogranum salarium B-1T.</title>
        <authorList>
            <person name="Kim K.K."/>
            <person name="Lee K.C."/>
            <person name="Lee J.S."/>
        </authorList>
    </citation>
    <scope>NUCLEOTIDE SEQUENCE [LARGE SCALE GENOMIC DNA]</scope>
    <source>
        <strain evidence="2 3">B-1</strain>
    </source>
</reference>
<dbReference type="PANTHER" id="PTHR40265:SF1">
    <property type="entry name" value="GLYOXALASE-LIKE DOMAIN-CONTAINING PROTEIN"/>
    <property type="match status" value="1"/>
</dbReference>
<dbReference type="Pfam" id="PF13468">
    <property type="entry name" value="Glyoxalase_3"/>
    <property type="match status" value="1"/>
</dbReference>
<evidence type="ECO:0000313" key="3">
    <source>
        <dbReference type="Proteomes" id="UP000007813"/>
    </source>
</evidence>
<comment type="caution">
    <text evidence="2">The sequence shown here is derived from an EMBL/GenBank/DDBJ whole genome shotgun (WGS) entry which is preliminary data.</text>
</comment>
<dbReference type="InterPro" id="IPR029068">
    <property type="entry name" value="Glyas_Bleomycin-R_OHBP_Dase"/>
</dbReference>
<dbReference type="AlphaFoldDB" id="J3JFF7"/>
<dbReference type="RefSeq" id="WP_009375119.1">
    <property type="nucleotide sequence ID" value="NZ_ALJD01000006.1"/>
</dbReference>
<dbReference type="Gene3D" id="3.10.180.10">
    <property type="entry name" value="2,3-Dihydroxybiphenyl 1,2-Dioxygenase, domain 1"/>
    <property type="match status" value="2"/>
</dbReference>
<dbReference type="Proteomes" id="UP000007813">
    <property type="component" value="Unassembled WGS sequence"/>
</dbReference>
<dbReference type="InterPro" id="IPR025870">
    <property type="entry name" value="Glyoxalase-like_dom"/>
</dbReference>
<protein>
    <recommendedName>
        <fullName evidence="1">Glyoxalase-like domain-containing protein</fullName>
    </recommendedName>
</protein>
<evidence type="ECO:0000259" key="1">
    <source>
        <dbReference type="Pfam" id="PF13468"/>
    </source>
</evidence>
<feature type="domain" description="Glyoxalase-like" evidence="1">
    <location>
        <begin position="3"/>
        <end position="180"/>
    </location>
</feature>
<dbReference type="PANTHER" id="PTHR40265">
    <property type="entry name" value="BLL2707 PROTEIN"/>
    <property type="match status" value="1"/>
</dbReference>
<dbReference type="PATRIC" id="fig|1210908.3.peg.2492"/>
<accession>J3JFF7</accession>